<accession>A0A2N9J9B0</accession>
<gene>
    <name evidence="8" type="ORF">FSB_LOCUS61002</name>
</gene>
<reference evidence="8" key="1">
    <citation type="submission" date="2018-02" db="EMBL/GenBank/DDBJ databases">
        <authorList>
            <person name="Cohen D.B."/>
            <person name="Kent A.D."/>
        </authorList>
    </citation>
    <scope>NUCLEOTIDE SEQUENCE</scope>
</reference>
<dbReference type="GO" id="GO:0000981">
    <property type="term" value="F:DNA-binding transcription factor activity, RNA polymerase II-specific"/>
    <property type="evidence" value="ECO:0007669"/>
    <property type="project" value="TreeGrafter"/>
</dbReference>
<evidence type="ECO:0000313" key="8">
    <source>
        <dbReference type="EMBL" id="SPD33120.1"/>
    </source>
</evidence>
<evidence type="ECO:0000256" key="6">
    <source>
        <dbReference type="SAM" id="MobiDB-lite"/>
    </source>
</evidence>
<dbReference type="GO" id="GO:0046983">
    <property type="term" value="F:protein dimerization activity"/>
    <property type="evidence" value="ECO:0007669"/>
    <property type="project" value="InterPro"/>
</dbReference>
<dbReference type="AlphaFoldDB" id="A0A2N9J9B0"/>
<dbReference type="InterPro" id="IPR002100">
    <property type="entry name" value="TF_MADSbox"/>
</dbReference>
<dbReference type="PROSITE" id="PS50066">
    <property type="entry name" value="MADS_BOX_2"/>
    <property type="match status" value="1"/>
</dbReference>
<dbReference type="PANTHER" id="PTHR11945">
    <property type="entry name" value="MADS BOX PROTEIN"/>
    <property type="match status" value="1"/>
</dbReference>
<dbReference type="GO" id="GO:0000978">
    <property type="term" value="F:RNA polymerase II cis-regulatory region sequence-specific DNA binding"/>
    <property type="evidence" value="ECO:0007669"/>
    <property type="project" value="TreeGrafter"/>
</dbReference>
<organism evidence="8">
    <name type="scientific">Fagus sylvatica</name>
    <name type="common">Beechnut</name>
    <dbReference type="NCBI Taxonomy" id="28930"/>
    <lineage>
        <taxon>Eukaryota</taxon>
        <taxon>Viridiplantae</taxon>
        <taxon>Streptophyta</taxon>
        <taxon>Embryophyta</taxon>
        <taxon>Tracheophyta</taxon>
        <taxon>Spermatophyta</taxon>
        <taxon>Magnoliopsida</taxon>
        <taxon>eudicotyledons</taxon>
        <taxon>Gunneridae</taxon>
        <taxon>Pentapetalae</taxon>
        <taxon>rosids</taxon>
        <taxon>fabids</taxon>
        <taxon>Fagales</taxon>
        <taxon>Fagaceae</taxon>
        <taxon>Fagus</taxon>
    </lineage>
</organism>
<keyword evidence="2" id="KW-0805">Transcription regulation</keyword>
<comment type="subcellular location">
    <subcellularLocation>
        <location evidence="1">Nucleus</location>
    </subcellularLocation>
</comment>
<dbReference type="SMART" id="SM00432">
    <property type="entry name" value="MADS"/>
    <property type="match status" value="1"/>
</dbReference>
<feature type="domain" description="MADS-box" evidence="7">
    <location>
        <begin position="1"/>
        <end position="61"/>
    </location>
</feature>
<feature type="compositionally biased region" description="Polar residues" evidence="6">
    <location>
        <begin position="190"/>
        <end position="201"/>
    </location>
</feature>
<dbReference type="Pfam" id="PF00319">
    <property type="entry name" value="SRF-TF"/>
    <property type="match status" value="1"/>
</dbReference>
<evidence type="ECO:0000259" key="7">
    <source>
        <dbReference type="PROSITE" id="PS50066"/>
    </source>
</evidence>
<dbReference type="FunFam" id="3.40.1810.10:FF:000006">
    <property type="entry name" value="Agamous-like MADS-box protein AGL62"/>
    <property type="match status" value="1"/>
</dbReference>
<dbReference type="PANTHER" id="PTHR11945:SF733">
    <property type="entry name" value="AGAMOUS-LIKE MADS-BOX PROTEIN AGL61"/>
    <property type="match status" value="1"/>
</dbReference>
<feature type="compositionally biased region" description="Low complexity" evidence="6">
    <location>
        <begin position="164"/>
        <end position="180"/>
    </location>
</feature>
<evidence type="ECO:0000256" key="3">
    <source>
        <dbReference type="ARBA" id="ARBA00023125"/>
    </source>
</evidence>
<evidence type="ECO:0000256" key="5">
    <source>
        <dbReference type="ARBA" id="ARBA00023242"/>
    </source>
</evidence>
<dbReference type="PRINTS" id="PR00404">
    <property type="entry name" value="MADSDOMAIN"/>
</dbReference>
<evidence type="ECO:0000256" key="2">
    <source>
        <dbReference type="ARBA" id="ARBA00023015"/>
    </source>
</evidence>
<keyword evidence="3" id="KW-0238">DNA-binding</keyword>
<dbReference type="Gene3D" id="3.40.1810.10">
    <property type="entry name" value="Transcription factor, MADS-box"/>
    <property type="match status" value="1"/>
</dbReference>
<feature type="region of interest" description="Disordered" evidence="6">
    <location>
        <begin position="160"/>
        <end position="201"/>
    </location>
</feature>
<proteinExistence type="predicted"/>
<dbReference type="GO" id="GO:0005634">
    <property type="term" value="C:nucleus"/>
    <property type="evidence" value="ECO:0007669"/>
    <property type="project" value="UniProtKB-SubCell"/>
</dbReference>
<protein>
    <recommendedName>
        <fullName evidence="7">MADS-box domain-containing protein</fullName>
    </recommendedName>
</protein>
<keyword evidence="4" id="KW-0804">Transcription</keyword>
<dbReference type="SUPFAM" id="SSF55455">
    <property type="entry name" value="SRF-like"/>
    <property type="match status" value="1"/>
</dbReference>
<evidence type="ECO:0000256" key="4">
    <source>
        <dbReference type="ARBA" id="ARBA00023163"/>
    </source>
</evidence>
<name>A0A2N9J9B0_FAGSY</name>
<sequence length="201" mass="21840">MGRKKTQTKAIQGAEARQASFSKRRSGIFKKANELCTLCAVETALVIFSPGGKPYSFGHPSVDAVMNRFGLPGNPAADTIREAEANQERVISELNKNYSDLVDQLDAEKKRGKKLEQLMKENSGCSNWFCTPSDELSHNELKVRQSAMENLHGDLMKEMKRRVAQTSASSAAVNSAGATDPPDPDPTGGNSSFDLNLSCSE</sequence>
<dbReference type="EMBL" id="OIVN01006437">
    <property type="protein sequence ID" value="SPD33120.1"/>
    <property type="molecule type" value="Genomic_DNA"/>
</dbReference>
<keyword evidence="5" id="KW-0539">Nucleus</keyword>
<dbReference type="InterPro" id="IPR036879">
    <property type="entry name" value="TF_MADSbox_sf"/>
</dbReference>
<evidence type="ECO:0000256" key="1">
    <source>
        <dbReference type="ARBA" id="ARBA00004123"/>
    </source>
</evidence>